<organism evidence="1 2">
    <name type="scientific">Sphingomonas jinjuensis</name>
    <dbReference type="NCBI Taxonomy" id="535907"/>
    <lineage>
        <taxon>Bacteria</taxon>
        <taxon>Pseudomonadati</taxon>
        <taxon>Pseudomonadota</taxon>
        <taxon>Alphaproteobacteria</taxon>
        <taxon>Sphingomonadales</taxon>
        <taxon>Sphingomonadaceae</taxon>
        <taxon>Sphingomonas</taxon>
    </lineage>
</organism>
<accession>A0A840FAL6</accession>
<evidence type="ECO:0000313" key="1">
    <source>
        <dbReference type="EMBL" id="MBB4153672.1"/>
    </source>
</evidence>
<keyword evidence="2" id="KW-1185">Reference proteome</keyword>
<name>A0A840FAL6_9SPHN</name>
<gene>
    <name evidence="1" type="ORF">GGQ80_001578</name>
</gene>
<dbReference type="EMBL" id="JACIEV010000004">
    <property type="protein sequence ID" value="MBB4153672.1"/>
    <property type="molecule type" value="Genomic_DNA"/>
</dbReference>
<evidence type="ECO:0000313" key="2">
    <source>
        <dbReference type="Proteomes" id="UP000529795"/>
    </source>
</evidence>
<dbReference type="SUPFAM" id="SSF88723">
    <property type="entry name" value="PIN domain-like"/>
    <property type="match status" value="1"/>
</dbReference>
<protein>
    <submittedName>
        <fullName evidence="1">Uncharacterized protein</fullName>
    </submittedName>
</protein>
<proteinExistence type="predicted"/>
<dbReference type="RefSeq" id="WP_183983494.1">
    <property type="nucleotide sequence ID" value="NZ_JACIEV010000004.1"/>
</dbReference>
<dbReference type="AlphaFoldDB" id="A0A840FAL6"/>
<dbReference type="Proteomes" id="UP000529795">
    <property type="component" value="Unassembled WGS sequence"/>
</dbReference>
<comment type="caution">
    <text evidence="1">The sequence shown here is derived from an EMBL/GenBank/DDBJ whole genome shotgun (WGS) entry which is preliminary data.</text>
</comment>
<sequence>MKMGIKEFRERLGEVAIGDQVIEVTHHGKRVGRYMPERLRTAPDIDLDAWAKQRVDAARRWREQTPDWRERLKAFGIPADEIEGMEADDQCS</sequence>
<reference evidence="1 2" key="1">
    <citation type="submission" date="2020-08" db="EMBL/GenBank/DDBJ databases">
        <title>Genomic Encyclopedia of Type Strains, Phase IV (KMG-IV): sequencing the most valuable type-strain genomes for metagenomic binning, comparative biology and taxonomic classification.</title>
        <authorList>
            <person name="Goeker M."/>
        </authorList>
    </citation>
    <scope>NUCLEOTIDE SEQUENCE [LARGE SCALE GENOMIC DNA]</scope>
    <source>
        <strain evidence="1 2">YC6723</strain>
    </source>
</reference>
<dbReference type="InterPro" id="IPR029060">
    <property type="entry name" value="PIN-like_dom_sf"/>
</dbReference>